<evidence type="ECO:0000313" key="1">
    <source>
        <dbReference type="EMBL" id="EGF97307.1"/>
    </source>
</evidence>
<dbReference type="VEuPathDB" id="FungiDB:MELLADRAFT_114437"/>
<dbReference type="HOGENOM" id="CLU_047447_0_0_1"/>
<dbReference type="GeneID" id="18925345"/>
<dbReference type="EMBL" id="GL883256">
    <property type="protein sequence ID" value="EGF97307.1"/>
    <property type="molecule type" value="Genomic_DNA"/>
</dbReference>
<evidence type="ECO:0008006" key="3">
    <source>
        <dbReference type="Google" id="ProtNLM"/>
    </source>
</evidence>
<name>F4SDH2_MELLP</name>
<dbReference type="InParanoid" id="F4SDH2"/>
<dbReference type="AlphaFoldDB" id="F4SDH2"/>
<gene>
    <name evidence="1" type="ORF">MELLADRAFT_114437</name>
</gene>
<dbReference type="Proteomes" id="UP000001072">
    <property type="component" value="Unassembled WGS sequence"/>
</dbReference>
<keyword evidence="2" id="KW-1185">Reference proteome</keyword>
<dbReference type="OrthoDB" id="2495412at2759"/>
<evidence type="ECO:0000313" key="2">
    <source>
        <dbReference type="Proteomes" id="UP000001072"/>
    </source>
</evidence>
<proteinExistence type="predicted"/>
<protein>
    <recommendedName>
        <fullName evidence="3">MULE transposase domain-containing protein</fullName>
    </recommendedName>
</protein>
<reference evidence="2" key="1">
    <citation type="journal article" date="2011" name="Proc. Natl. Acad. Sci. U.S.A.">
        <title>Obligate biotrophy features unraveled by the genomic analysis of rust fungi.</title>
        <authorList>
            <person name="Duplessis S."/>
            <person name="Cuomo C.A."/>
            <person name="Lin Y.-C."/>
            <person name="Aerts A."/>
            <person name="Tisserant E."/>
            <person name="Veneault-Fourrey C."/>
            <person name="Joly D.L."/>
            <person name="Hacquard S."/>
            <person name="Amselem J."/>
            <person name="Cantarel B.L."/>
            <person name="Chiu R."/>
            <person name="Coutinho P.M."/>
            <person name="Feau N."/>
            <person name="Field M."/>
            <person name="Frey P."/>
            <person name="Gelhaye E."/>
            <person name="Goldberg J."/>
            <person name="Grabherr M.G."/>
            <person name="Kodira C.D."/>
            <person name="Kohler A."/>
            <person name="Kuees U."/>
            <person name="Lindquist E.A."/>
            <person name="Lucas S.M."/>
            <person name="Mago R."/>
            <person name="Mauceli E."/>
            <person name="Morin E."/>
            <person name="Murat C."/>
            <person name="Pangilinan J.L."/>
            <person name="Park R."/>
            <person name="Pearson M."/>
            <person name="Quesneville H."/>
            <person name="Rouhier N."/>
            <person name="Sakthikumar S."/>
            <person name="Salamov A.A."/>
            <person name="Schmutz J."/>
            <person name="Selles B."/>
            <person name="Shapiro H."/>
            <person name="Tanguay P."/>
            <person name="Tuskan G.A."/>
            <person name="Henrissat B."/>
            <person name="Van de Peer Y."/>
            <person name="Rouze P."/>
            <person name="Ellis J.G."/>
            <person name="Dodds P.N."/>
            <person name="Schein J.E."/>
            <person name="Zhong S."/>
            <person name="Hamelin R.C."/>
            <person name="Grigoriev I.V."/>
            <person name="Szabo L.J."/>
            <person name="Martin F."/>
        </authorList>
    </citation>
    <scope>NUCLEOTIDE SEQUENCE [LARGE SCALE GENOMIC DNA]</scope>
    <source>
        <strain evidence="2">98AG31 / pathotype 3-4-7</strain>
    </source>
</reference>
<dbReference type="PANTHER" id="PTHR48159:SF1">
    <property type="entry name" value="MEMBRANE-ASSOCIATED GIANT PROTEIN ANTIGEN, PUTATIVE-RELATED"/>
    <property type="match status" value="1"/>
</dbReference>
<sequence length="298" mass="34595">MDRLKERGWHVYSDIRFTHKRVQFGFFSPWQRKMLQQHGSNVICFDTTYNVCKPLEVQGWPKVKLLLTTLVVRNAATGSGTPVAWFFCSDELAGQIGRHHLKHSLQSVANLCATSQQLPETPAREMHMEAMEVIHATRWQDRWQRFKRDYRTTCPAFVEYFQTQWINQAKNCMLSERMVPMQGIHTNNYNKSWHRVFKFHFISQTKVFRIDIIIHILADDVEPDYRQLLITTTLGFRKQRTSKFQNYAKGLADSYTDKDLASLGVMVTKNSPTDSPRTYSRFSGALLASLALGLPAIQ</sequence>
<dbReference type="RefSeq" id="XP_007419425.1">
    <property type="nucleotide sequence ID" value="XM_007419363.1"/>
</dbReference>
<dbReference type="PANTHER" id="PTHR48159">
    <property type="entry name" value="MULE DOMAIN-CONTAINING PROTEIN"/>
    <property type="match status" value="1"/>
</dbReference>
<organism evidence="2">
    <name type="scientific">Melampsora larici-populina (strain 98AG31 / pathotype 3-4-7)</name>
    <name type="common">Poplar leaf rust fungus</name>
    <dbReference type="NCBI Taxonomy" id="747676"/>
    <lineage>
        <taxon>Eukaryota</taxon>
        <taxon>Fungi</taxon>
        <taxon>Dikarya</taxon>
        <taxon>Basidiomycota</taxon>
        <taxon>Pucciniomycotina</taxon>
        <taxon>Pucciniomycetes</taxon>
        <taxon>Pucciniales</taxon>
        <taxon>Melampsoraceae</taxon>
        <taxon>Melampsora</taxon>
    </lineage>
</organism>
<dbReference type="KEGG" id="mlr:MELLADRAFT_114437"/>
<accession>F4SDH2</accession>